<dbReference type="Gene3D" id="3.40.1390.10">
    <property type="entry name" value="MurE/MurF, N-terminal domain"/>
    <property type="match status" value="1"/>
</dbReference>
<dbReference type="InterPro" id="IPR001451">
    <property type="entry name" value="Hexapep"/>
</dbReference>
<dbReference type="eggNOG" id="COG1044">
    <property type="taxonomic scope" value="Bacteria"/>
</dbReference>
<evidence type="ECO:0000256" key="1">
    <source>
        <dbReference type="ARBA" id="ARBA00022516"/>
    </source>
</evidence>
<proteinExistence type="inferred from homology"/>
<keyword evidence="2 7" id="KW-0441">Lipid A biosynthesis</keyword>
<dbReference type="InterPro" id="IPR011004">
    <property type="entry name" value="Trimer_LpxA-like_sf"/>
</dbReference>
<evidence type="ECO:0000256" key="2">
    <source>
        <dbReference type="ARBA" id="ARBA00022556"/>
    </source>
</evidence>
<dbReference type="PROSITE" id="PS00101">
    <property type="entry name" value="HEXAPEP_TRANSFERASES"/>
    <property type="match status" value="1"/>
</dbReference>
<dbReference type="HOGENOM" id="CLU_049865_0_2_0"/>
<dbReference type="SUPFAM" id="SSF51161">
    <property type="entry name" value="Trimeric LpxA-like enzymes"/>
    <property type="match status" value="1"/>
</dbReference>
<dbReference type="AlphaFoldDB" id="I0IGR8"/>
<keyword evidence="5 7" id="KW-0443">Lipid metabolism</keyword>
<dbReference type="InterPro" id="IPR018357">
    <property type="entry name" value="Hexapep_transf_CS"/>
</dbReference>
<dbReference type="NCBIfam" id="NF002060">
    <property type="entry name" value="PRK00892.1"/>
    <property type="match status" value="1"/>
</dbReference>
<dbReference type="Proteomes" id="UP000007881">
    <property type="component" value="Chromosome"/>
</dbReference>
<evidence type="ECO:0000313" key="9">
    <source>
        <dbReference type="EMBL" id="BAM04456.1"/>
    </source>
</evidence>
<reference evidence="9 10" key="1">
    <citation type="submission" date="2012-02" db="EMBL/GenBank/DDBJ databases">
        <title>Complete genome sequence of Phycisphaera mikurensis NBRC 102666.</title>
        <authorList>
            <person name="Ankai A."/>
            <person name="Hosoyama A."/>
            <person name="Terui Y."/>
            <person name="Sekine M."/>
            <person name="Fukai R."/>
            <person name="Kato Y."/>
            <person name="Nakamura S."/>
            <person name="Yamada-Narita S."/>
            <person name="Kawakoshi A."/>
            <person name="Fukunaga Y."/>
            <person name="Yamazaki S."/>
            <person name="Fujita N."/>
        </authorList>
    </citation>
    <scope>NUCLEOTIDE SEQUENCE [LARGE SCALE GENOMIC DNA]</scope>
    <source>
        <strain evidence="10">NBRC 102666 / KCTC 22515 / FYK2301M01</strain>
    </source>
</reference>
<accession>I0IGR8</accession>
<evidence type="ECO:0000256" key="7">
    <source>
        <dbReference type="HAMAP-Rule" id="MF_00523"/>
    </source>
</evidence>
<dbReference type="NCBIfam" id="TIGR01853">
    <property type="entry name" value="lipid_A_lpxD"/>
    <property type="match status" value="1"/>
</dbReference>
<keyword evidence="10" id="KW-1185">Reference proteome</keyword>
<keyword evidence="1 7" id="KW-0444">Lipid biosynthesis</keyword>
<dbReference type="EC" id="2.3.1.191" evidence="7"/>
<dbReference type="EMBL" id="AP012338">
    <property type="protein sequence ID" value="BAM04456.1"/>
    <property type="molecule type" value="Genomic_DNA"/>
</dbReference>
<evidence type="ECO:0000256" key="4">
    <source>
        <dbReference type="ARBA" id="ARBA00022737"/>
    </source>
</evidence>
<name>I0IGR8_PHYMF</name>
<comment type="pathway">
    <text evidence="7">Bacterial outer membrane biogenesis; LPS lipid A biosynthesis.</text>
</comment>
<feature type="domain" description="UDP-3-O-[3-hydroxymyristoyl] glucosamine N-acyltransferase non-repeat region" evidence="8">
    <location>
        <begin position="24"/>
        <end position="85"/>
    </location>
</feature>
<dbReference type="Pfam" id="PF04613">
    <property type="entry name" value="LpxD"/>
    <property type="match status" value="1"/>
</dbReference>
<evidence type="ECO:0000256" key="3">
    <source>
        <dbReference type="ARBA" id="ARBA00022679"/>
    </source>
</evidence>
<evidence type="ECO:0000259" key="8">
    <source>
        <dbReference type="Pfam" id="PF04613"/>
    </source>
</evidence>
<dbReference type="InterPro" id="IPR007691">
    <property type="entry name" value="LpxD"/>
</dbReference>
<keyword evidence="3 7" id="KW-0808">Transferase</keyword>
<dbReference type="Pfam" id="PF00132">
    <property type="entry name" value="Hexapep"/>
    <property type="match status" value="1"/>
</dbReference>
<dbReference type="GO" id="GO:0009245">
    <property type="term" value="P:lipid A biosynthetic process"/>
    <property type="evidence" value="ECO:0007669"/>
    <property type="project" value="UniProtKB-UniRule"/>
</dbReference>
<comment type="catalytic activity">
    <reaction evidence="7">
        <text>a UDP-3-O-[(3R)-3-hydroxyacyl]-alpha-D-glucosamine + a (3R)-hydroxyacyl-[ACP] = a UDP-2-N,3-O-bis[(3R)-3-hydroxyacyl]-alpha-D-glucosamine + holo-[ACP] + H(+)</text>
        <dbReference type="Rhea" id="RHEA:53836"/>
        <dbReference type="Rhea" id="RHEA-COMP:9685"/>
        <dbReference type="Rhea" id="RHEA-COMP:9945"/>
        <dbReference type="ChEBI" id="CHEBI:15378"/>
        <dbReference type="ChEBI" id="CHEBI:64479"/>
        <dbReference type="ChEBI" id="CHEBI:78827"/>
        <dbReference type="ChEBI" id="CHEBI:137740"/>
        <dbReference type="ChEBI" id="CHEBI:137748"/>
        <dbReference type="EC" id="2.3.1.191"/>
    </reaction>
</comment>
<comment type="function">
    <text evidence="7">Catalyzes the N-acylation of UDP-3-O-acylglucosamine using 3-hydroxyacyl-ACP as the acyl donor. Is involved in the biosynthesis of lipid A, a phosphorylated glycolipid that anchors the lipopolysaccharide to the outer membrane of the cell.</text>
</comment>
<dbReference type="GO" id="GO:0016410">
    <property type="term" value="F:N-acyltransferase activity"/>
    <property type="evidence" value="ECO:0007669"/>
    <property type="project" value="InterPro"/>
</dbReference>
<evidence type="ECO:0000256" key="6">
    <source>
        <dbReference type="ARBA" id="ARBA00023315"/>
    </source>
</evidence>
<dbReference type="PANTHER" id="PTHR43378:SF2">
    <property type="entry name" value="UDP-3-O-ACYLGLUCOSAMINE N-ACYLTRANSFERASE 1, MITOCHONDRIAL-RELATED"/>
    <property type="match status" value="1"/>
</dbReference>
<sequence length="356" mass="37531">MAETTVAELADHLAGEVRGSGETVLTGCAALDEAEPDQLSFVAAPRYHDRLATTRAGCVILDAALADRHPDRCAIVVDDVAFAFRNAVMKMHGFRPQPGVGIDEEAYLHDTAEVGPLCTIRPHAYVAPRAKIGARVILYPGVYVGKESVIGDDCVLYPGVHVYARCRIGKRVVLHAGTSIGQDGFGYATARDPKEEYEGHRAPLRHHAIPHIGSVVIGDDVELGANCSVDRGQLSDTVIGEGTKASNNVVIGHGCKIGKHNLLVADVGLAGSVTTGDYVSIGGQAGVANHLRVGDHAKIAAGSKVMKDVPAGERWGGMPAKPLADVKREVVVLARLAGERRGSGEAGKRRSEEAKK</sequence>
<evidence type="ECO:0000313" key="10">
    <source>
        <dbReference type="Proteomes" id="UP000007881"/>
    </source>
</evidence>
<protein>
    <recommendedName>
        <fullName evidence="7">UDP-3-O-acylglucosamine N-acyltransferase</fullName>
        <ecNumber evidence="7">2.3.1.191</ecNumber>
    </recommendedName>
</protein>
<keyword evidence="4 7" id="KW-0677">Repeat</keyword>
<dbReference type="InterPro" id="IPR020573">
    <property type="entry name" value="UDP_GlcNAc_AcTrfase_non-rep"/>
</dbReference>
<dbReference type="PANTHER" id="PTHR43378">
    <property type="entry name" value="UDP-3-O-ACYLGLUCOSAMINE N-ACYLTRANSFERASE"/>
    <property type="match status" value="1"/>
</dbReference>
<dbReference type="KEGG" id="phm:PSMK_22970"/>
<keyword evidence="6 7" id="KW-0012">Acyltransferase</keyword>
<dbReference type="RefSeq" id="WP_014437671.1">
    <property type="nucleotide sequence ID" value="NC_017080.1"/>
</dbReference>
<dbReference type="UniPathway" id="UPA00973"/>
<dbReference type="OrthoDB" id="9784739at2"/>
<dbReference type="GO" id="GO:0103118">
    <property type="term" value="F:UDP-3-O-[(3R)-3-hydroxyacyl]-glucosamine N-acyltransferase activity"/>
    <property type="evidence" value="ECO:0007669"/>
    <property type="project" value="UniProtKB-EC"/>
</dbReference>
<dbReference type="HAMAP" id="MF_00523">
    <property type="entry name" value="LpxD"/>
    <property type="match status" value="1"/>
</dbReference>
<dbReference type="CDD" id="cd03352">
    <property type="entry name" value="LbH_LpxD"/>
    <property type="match status" value="1"/>
</dbReference>
<feature type="active site" description="Proton acceptor" evidence="7">
    <location>
        <position position="253"/>
    </location>
</feature>
<comment type="similarity">
    <text evidence="7">Belongs to the transferase hexapeptide repeat family. LpxD subfamily.</text>
</comment>
<evidence type="ECO:0000256" key="5">
    <source>
        <dbReference type="ARBA" id="ARBA00023098"/>
    </source>
</evidence>
<dbReference type="GO" id="GO:0016020">
    <property type="term" value="C:membrane"/>
    <property type="evidence" value="ECO:0007669"/>
    <property type="project" value="GOC"/>
</dbReference>
<organism evidence="9 10">
    <name type="scientific">Phycisphaera mikurensis (strain NBRC 102666 / KCTC 22515 / FYK2301M01)</name>
    <dbReference type="NCBI Taxonomy" id="1142394"/>
    <lineage>
        <taxon>Bacteria</taxon>
        <taxon>Pseudomonadati</taxon>
        <taxon>Planctomycetota</taxon>
        <taxon>Phycisphaerae</taxon>
        <taxon>Phycisphaerales</taxon>
        <taxon>Phycisphaeraceae</taxon>
        <taxon>Phycisphaera</taxon>
    </lineage>
</organism>
<dbReference type="Gene3D" id="2.160.10.10">
    <property type="entry name" value="Hexapeptide repeat proteins"/>
    <property type="match status" value="1"/>
</dbReference>
<comment type="subunit">
    <text evidence="7">Homotrimer.</text>
</comment>
<dbReference type="STRING" id="1142394.PSMK_22970"/>
<gene>
    <name evidence="7 9" type="primary">lpxD</name>
    <name evidence="9" type="ordered locus">PSMK_22970</name>
</gene>